<keyword evidence="5" id="KW-0418">Kinase</keyword>
<dbReference type="SUPFAM" id="SSF47384">
    <property type="entry name" value="Homodimeric domain of signal transducing histidine kinase"/>
    <property type="match status" value="1"/>
</dbReference>
<dbReference type="EC" id="2.7.13.3" evidence="2"/>
<dbReference type="Gene3D" id="3.30.565.10">
    <property type="entry name" value="Histidine kinase-like ATPase, C-terminal domain"/>
    <property type="match status" value="1"/>
</dbReference>
<dbReference type="Pfam" id="PF02518">
    <property type="entry name" value="HATPase_c"/>
    <property type="match status" value="1"/>
</dbReference>
<accession>A0ABV6STN2</accession>
<proteinExistence type="predicted"/>
<dbReference type="SMART" id="SM00388">
    <property type="entry name" value="HisKA"/>
    <property type="match status" value="1"/>
</dbReference>
<dbReference type="InterPro" id="IPR005467">
    <property type="entry name" value="His_kinase_dom"/>
</dbReference>
<comment type="caution">
    <text evidence="7">The sequence shown here is derived from an EMBL/GenBank/DDBJ whole genome shotgun (WGS) entry which is preliminary data.</text>
</comment>
<gene>
    <name evidence="7" type="ORF">ACFFFU_03330</name>
</gene>
<dbReference type="PANTHER" id="PTHR42878">
    <property type="entry name" value="TWO-COMPONENT HISTIDINE KINASE"/>
    <property type="match status" value="1"/>
</dbReference>
<dbReference type="Proteomes" id="UP001589898">
    <property type="component" value="Unassembled WGS sequence"/>
</dbReference>
<evidence type="ECO:0000256" key="3">
    <source>
        <dbReference type="ARBA" id="ARBA00022553"/>
    </source>
</evidence>
<dbReference type="RefSeq" id="WP_189499166.1">
    <property type="nucleotide sequence ID" value="NZ_BMZT01000013.1"/>
</dbReference>
<dbReference type="GO" id="GO:0005524">
    <property type="term" value="F:ATP binding"/>
    <property type="evidence" value="ECO:0007669"/>
    <property type="project" value="UniProtKB-KW"/>
</dbReference>
<feature type="domain" description="Histidine kinase" evidence="6">
    <location>
        <begin position="58"/>
        <end position="272"/>
    </location>
</feature>
<dbReference type="SMART" id="SM00387">
    <property type="entry name" value="HATPase_c"/>
    <property type="match status" value="1"/>
</dbReference>
<organism evidence="7 8">
    <name type="scientific">Luteimonas padinae</name>
    <dbReference type="NCBI Taxonomy" id="1714359"/>
    <lineage>
        <taxon>Bacteria</taxon>
        <taxon>Pseudomonadati</taxon>
        <taxon>Pseudomonadota</taxon>
        <taxon>Gammaproteobacteria</taxon>
        <taxon>Lysobacterales</taxon>
        <taxon>Lysobacteraceae</taxon>
        <taxon>Luteimonas</taxon>
    </lineage>
</organism>
<reference evidence="7 8" key="1">
    <citation type="submission" date="2024-09" db="EMBL/GenBank/DDBJ databases">
        <authorList>
            <person name="Sun Q."/>
            <person name="Mori K."/>
        </authorList>
    </citation>
    <scope>NUCLEOTIDE SEQUENCE [LARGE SCALE GENOMIC DNA]</scope>
    <source>
        <strain evidence="7 8">KCTC 52403</strain>
    </source>
</reference>
<evidence type="ECO:0000256" key="5">
    <source>
        <dbReference type="ARBA" id="ARBA00022777"/>
    </source>
</evidence>
<dbReference type="CDD" id="cd00082">
    <property type="entry name" value="HisKA"/>
    <property type="match status" value="1"/>
</dbReference>
<protein>
    <recommendedName>
        <fullName evidence="2">histidine kinase</fullName>
        <ecNumber evidence="2">2.7.13.3</ecNumber>
    </recommendedName>
</protein>
<dbReference type="InterPro" id="IPR004358">
    <property type="entry name" value="Sig_transdc_His_kin-like_C"/>
</dbReference>
<keyword evidence="7" id="KW-0547">Nucleotide-binding</keyword>
<dbReference type="EMBL" id="JBHLTF010000007">
    <property type="protein sequence ID" value="MFC0716798.1"/>
    <property type="molecule type" value="Genomic_DNA"/>
</dbReference>
<keyword evidence="7" id="KW-0067">ATP-binding</keyword>
<dbReference type="Pfam" id="PF00512">
    <property type="entry name" value="HisKA"/>
    <property type="match status" value="1"/>
</dbReference>
<evidence type="ECO:0000256" key="1">
    <source>
        <dbReference type="ARBA" id="ARBA00000085"/>
    </source>
</evidence>
<dbReference type="PANTHER" id="PTHR42878:SF15">
    <property type="entry name" value="BACTERIOPHYTOCHROME"/>
    <property type="match status" value="1"/>
</dbReference>
<evidence type="ECO:0000313" key="8">
    <source>
        <dbReference type="Proteomes" id="UP001589898"/>
    </source>
</evidence>
<evidence type="ECO:0000259" key="6">
    <source>
        <dbReference type="PROSITE" id="PS50109"/>
    </source>
</evidence>
<dbReference type="PROSITE" id="PS50109">
    <property type="entry name" value="HIS_KIN"/>
    <property type="match status" value="1"/>
</dbReference>
<keyword evidence="8" id="KW-1185">Reference proteome</keyword>
<dbReference type="InterPro" id="IPR003661">
    <property type="entry name" value="HisK_dim/P_dom"/>
</dbReference>
<evidence type="ECO:0000256" key="4">
    <source>
        <dbReference type="ARBA" id="ARBA00022679"/>
    </source>
</evidence>
<name>A0ABV6STN2_9GAMM</name>
<dbReference type="InterPro" id="IPR036097">
    <property type="entry name" value="HisK_dim/P_sf"/>
</dbReference>
<sequence length="277" mass="29676">MKEQHGQAGHPAAGDVATEAVGAADAASGDAGDLDQQLRDCQAELERVTRDHALVSHGIAHDLRAPLRAIDGFAAMLEAGSGESLDAAGRDQLARIRAAAARMASLIDALQALSRASHDALEIGEVDASLLVDWALVELCDAEPGRRVESSVQPGILVRADERQLKLVFDHLLHNAWKFSAGRDAVHITVDAEQARDTVRIHVRDQGSGFDTRHADRMFDPFQRLHGADEGGGHGLGLTIARRIIERMRGRIFADSVRGEGSVFHVELPAARSPASP</sequence>
<comment type="catalytic activity">
    <reaction evidence="1">
        <text>ATP + protein L-histidine = ADP + protein N-phospho-L-histidine.</text>
        <dbReference type="EC" id="2.7.13.3"/>
    </reaction>
</comment>
<evidence type="ECO:0000313" key="7">
    <source>
        <dbReference type="EMBL" id="MFC0716798.1"/>
    </source>
</evidence>
<dbReference type="InterPro" id="IPR003594">
    <property type="entry name" value="HATPase_dom"/>
</dbReference>
<evidence type="ECO:0000256" key="2">
    <source>
        <dbReference type="ARBA" id="ARBA00012438"/>
    </source>
</evidence>
<dbReference type="InterPro" id="IPR050351">
    <property type="entry name" value="BphY/WalK/GraS-like"/>
</dbReference>
<dbReference type="Gene3D" id="1.10.287.130">
    <property type="match status" value="1"/>
</dbReference>
<dbReference type="InterPro" id="IPR036890">
    <property type="entry name" value="HATPase_C_sf"/>
</dbReference>
<dbReference type="PRINTS" id="PR00344">
    <property type="entry name" value="BCTRLSENSOR"/>
</dbReference>
<dbReference type="SUPFAM" id="SSF55874">
    <property type="entry name" value="ATPase domain of HSP90 chaperone/DNA topoisomerase II/histidine kinase"/>
    <property type="match status" value="1"/>
</dbReference>
<keyword evidence="3" id="KW-0597">Phosphoprotein</keyword>
<keyword evidence="4" id="KW-0808">Transferase</keyword>